<dbReference type="Gene3D" id="3.60.10.10">
    <property type="entry name" value="Endonuclease/exonuclease/phosphatase"/>
    <property type="match status" value="1"/>
</dbReference>
<dbReference type="Proteomes" id="UP001652660">
    <property type="component" value="Chromosome 9c"/>
</dbReference>
<sequence length="180" mass="20781">MKVGVWNCRGAGSSLTVPQLKEVIHLHSPGVLFLSETKNQKKFMKNVKKRLNFDDSAVVDSVGKAGGLALFWKHWIKMIEVEVSSFYITARMMDMEARCEWAFIGVYASTDDKQRRSQWRELEGKMNQWGERWIIAGDFNDILTNWEKWGGRQRPEWSFTDFKGLVNGNDLVDIGYEGKP</sequence>
<dbReference type="RefSeq" id="XP_071920784.1">
    <property type="nucleotide sequence ID" value="XM_072064683.1"/>
</dbReference>
<organism evidence="2 3">
    <name type="scientific">Coffea arabica</name>
    <name type="common">Arabian coffee</name>
    <dbReference type="NCBI Taxonomy" id="13443"/>
    <lineage>
        <taxon>Eukaryota</taxon>
        <taxon>Viridiplantae</taxon>
        <taxon>Streptophyta</taxon>
        <taxon>Embryophyta</taxon>
        <taxon>Tracheophyta</taxon>
        <taxon>Spermatophyta</taxon>
        <taxon>Magnoliopsida</taxon>
        <taxon>eudicotyledons</taxon>
        <taxon>Gunneridae</taxon>
        <taxon>Pentapetalae</taxon>
        <taxon>asterids</taxon>
        <taxon>lamiids</taxon>
        <taxon>Gentianales</taxon>
        <taxon>Rubiaceae</taxon>
        <taxon>Ixoroideae</taxon>
        <taxon>Gardenieae complex</taxon>
        <taxon>Bertiereae - Coffeeae clade</taxon>
        <taxon>Coffeeae</taxon>
        <taxon>Coffea</taxon>
    </lineage>
</organism>
<keyword evidence="2" id="KW-1185">Reference proteome</keyword>
<dbReference type="PANTHER" id="PTHR35218">
    <property type="entry name" value="RNASE H DOMAIN-CONTAINING PROTEIN"/>
    <property type="match status" value="1"/>
</dbReference>
<dbReference type="SUPFAM" id="SSF56219">
    <property type="entry name" value="DNase I-like"/>
    <property type="match status" value="1"/>
</dbReference>
<dbReference type="PANTHER" id="PTHR35218:SF9">
    <property type="entry name" value="ENDONUCLEASE_EXONUCLEASE_PHOSPHATASE DOMAIN-CONTAINING PROTEIN"/>
    <property type="match status" value="1"/>
</dbReference>
<feature type="domain" description="Endonuclease/exonuclease/phosphatase" evidence="1">
    <location>
        <begin position="6"/>
        <end position="158"/>
    </location>
</feature>
<reference evidence="3" key="1">
    <citation type="submission" date="2025-08" db="UniProtKB">
        <authorList>
            <consortium name="RefSeq"/>
        </authorList>
    </citation>
    <scope>IDENTIFICATION</scope>
    <source>
        <tissue evidence="3">Leaves</tissue>
    </source>
</reference>
<dbReference type="InterPro" id="IPR005135">
    <property type="entry name" value="Endo/exonuclease/phosphatase"/>
</dbReference>
<dbReference type="InterPro" id="IPR036691">
    <property type="entry name" value="Endo/exonu/phosph_ase_sf"/>
</dbReference>
<dbReference type="GeneID" id="140014244"/>
<evidence type="ECO:0000313" key="3">
    <source>
        <dbReference type="RefSeq" id="XP_071920784.1"/>
    </source>
</evidence>
<protein>
    <recommendedName>
        <fullName evidence="1">Endonuclease/exonuclease/phosphatase domain-containing protein</fullName>
    </recommendedName>
</protein>
<dbReference type="Pfam" id="PF03372">
    <property type="entry name" value="Exo_endo_phos"/>
    <property type="match status" value="1"/>
</dbReference>
<name>A0ABM4VMN7_COFAR</name>
<accession>A0ABM4VMN7</accession>
<gene>
    <name evidence="3" type="primary">LOC140014244</name>
</gene>
<evidence type="ECO:0000259" key="1">
    <source>
        <dbReference type="Pfam" id="PF03372"/>
    </source>
</evidence>
<proteinExistence type="predicted"/>
<evidence type="ECO:0000313" key="2">
    <source>
        <dbReference type="Proteomes" id="UP001652660"/>
    </source>
</evidence>